<dbReference type="EMBL" id="WIGN01000029">
    <property type="protein sequence ID" value="KAF6816260.1"/>
    <property type="molecule type" value="Genomic_DNA"/>
</dbReference>
<sequence>MQQADAWRRYEAGARSPFLYETATLPHPSSRVGWVRFPLARSELIIIATWAARRREGPDKSAAAPDWAVCEAPALRPWQHDATPWRVSLESGEWIISGNIGMLRL</sequence>
<keyword evidence="2" id="KW-1185">Reference proteome</keyword>
<evidence type="ECO:0000313" key="1">
    <source>
        <dbReference type="EMBL" id="KAF6816260.1"/>
    </source>
</evidence>
<protein>
    <submittedName>
        <fullName evidence="1">Uncharacterized protein</fullName>
    </submittedName>
</protein>
<dbReference type="Proteomes" id="UP000652219">
    <property type="component" value="Unassembled WGS sequence"/>
</dbReference>
<comment type="caution">
    <text evidence="1">The sequence shown here is derived from an EMBL/GenBank/DDBJ whole genome shotgun (WGS) entry which is preliminary data.</text>
</comment>
<dbReference type="AlphaFoldDB" id="A0A8H6N1S7"/>
<reference evidence="1 2" key="1">
    <citation type="journal article" date="2020" name="Phytopathology">
        <title>Genome Sequence Resources of Colletotrichum truncatum, C. plurivorum, C. musicola, and C. sojae: Four Species Pathogenic to Soybean (Glycine max).</title>
        <authorList>
            <person name="Rogerio F."/>
            <person name="Boufleur T.R."/>
            <person name="Ciampi-Guillardi M."/>
            <person name="Sukno S.A."/>
            <person name="Thon M.R."/>
            <person name="Massola Junior N.S."/>
            <person name="Baroncelli R."/>
        </authorList>
    </citation>
    <scope>NUCLEOTIDE SEQUENCE [LARGE SCALE GENOMIC DNA]</scope>
    <source>
        <strain evidence="1 2">LFN0009</strain>
    </source>
</reference>
<proteinExistence type="predicted"/>
<accession>A0A8H6N1S7</accession>
<evidence type="ECO:0000313" key="2">
    <source>
        <dbReference type="Proteomes" id="UP000652219"/>
    </source>
</evidence>
<name>A0A8H6N1S7_9PEZI</name>
<organism evidence="1 2">
    <name type="scientific">Colletotrichum sojae</name>
    <dbReference type="NCBI Taxonomy" id="2175907"/>
    <lineage>
        <taxon>Eukaryota</taxon>
        <taxon>Fungi</taxon>
        <taxon>Dikarya</taxon>
        <taxon>Ascomycota</taxon>
        <taxon>Pezizomycotina</taxon>
        <taxon>Sordariomycetes</taxon>
        <taxon>Hypocreomycetidae</taxon>
        <taxon>Glomerellales</taxon>
        <taxon>Glomerellaceae</taxon>
        <taxon>Colletotrichum</taxon>
        <taxon>Colletotrichum orchidearum species complex</taxon>
    </lineage>
</organism>
<gene>
    <name evidence="1" type="ORF">CSOJ01_03109</name>
</gene>